<dbReference type="GeneID" id="107902384"/>
<name>A0A1U8J789_GOSHI</name>
<dbReference type="PANTHER" id="PTHR11439">
    <property type="entry name" value="GAG-POL-RELATED RETROTRANSPOSON"/>
    <property type="match status" value="1"/>
</dbReference>
<dbReference type="CDD" id="cd09272">
    <property type="entry name" value="RNase_HI_RT_Ty1"/>
    <property type="match status" value="1"/>
</dbReference>
<evidence type="ECO:0000313" key="1">
    <source>
        <dbReference type="Proteomes" id="UP000818029"/>
    </source>
</evidence>
<proteinExistence type="predicted"/>
<dbReference type="PaxDb" id="3635-A0A1U8J789"/>
<protein>
    <submittedName>
        <fullName evidence="2">Uncharacterized mitochondrial protein AtMg00810-like</fullName>
    </submittedName>
</protein>
<reference evidence="2" key="2">
    <citation type="submission" date="2025-08" db="UniProtKB">
        <authorList>
            <consortium name="RefSeq"/>
        </authorList>
    </citation>
    <scope>IDENTIFICATION</scope>
</reference>
<sequence>MDKPTTLHLQVAHRVLRYLKGCLRTGIFYLASSSFDLRAFSDSDWAGCPETRRSITGYCIFLGDSLICWRAKKQPTVSRSSSEAEYRALASTVCEVQCSSAQLADLFTKALAAQPFRDIISKLGMLNIHPPA</sequence>
<dbReference type="AlphaFoldDB" id="A0A1U8J789"/>
<accession>A0A1U8J789</accession>
<dbReference type="STRING" id="3635.A0A1U8J789"/>
<dbReference type="PANTHER" id="PTHR11439:SF498">
    <property type="entry name" value="DNAK FAMILY PROTEIN"/>
    <property type="match status" value="1"/>
</dbReference>
<reference evidence="1" key="1">
    <citation type="journal article" date="2020" name="Nat. Genet.">
        <title>Genomic diversifications of five Gossypium allopolyploid species and their impact on cotton improvement.</title>
        <authorList>
            <person name="Chen Z.J."/>
            <person name="Sreedasyam A."/>
            <person name="Ando A."/>
            <person name="Song Q."/>
            <person name="De Santiago L.M."/>
            <person name="Hulse-Kemp A.M."/>
            <person name="Ding M."/>
            <person name="Ye W."/>
            <person name="Kirkbride R.C."/>
            <person name="Jenkins J."/>
            <person name="Plott C."/>
            <person name="Lovell J."/>
            <person name="Lin Y.M."/>
            <person name="Vaughn R."/>
            <person name="Liu B."/>
            <person name="Simpson S."/>
            <person name="Scheffler B.E."/>
            <person name="Wen L."/>
            <person name="Saski C.A."/>
            <person name="Grover C.E."/>
            <person name="Hu G."/>
            <person name="Conover J.L."/>
            <person name="Carlson J.W."/>
            <person name="Shu S."/>
            <person name="Boston L.B."/>
            <person name="Williams M."/>
            <person name="Peterson D.G."/>
            <person name="McGee K."/>
            <person name="Jones D.C."/>
            <person name="Wendel J.F."/>
            <person name="Stelly D.M."/>
            <person name="Grimwood J."/>
            <person name="Schmutz J."/>
        </authorList>
    </citation>
    <scope>NUCLEOTIDE SEQUENCE [LARGE SCALE GENOMIC DNA]</scope>
    <source>
        <strain evidence="1">cv. TM-1</strain>
    </source>
</reference>
<evidence type="ECO:0000313" key="2">
    <source>
        <dbReference type="RefSeq" id="XP_016684064.1"/>
    </source>
</evidence>
<dbReference type="RefSeq" id="XP_016684064.1">
    <property type="nucleotide sequence ID" value="XM_016828575.1"/>
</dbReference>
<dbReference type="Proteomes" id="UP000818029">
    <property type="component" value="Chromosome D05"/>
</dbReference>
<gene>
    <name evidence="2" type="primary">LOC107902384</name>
</gene>
<keyword evidence="1" id="KW-1185">Reference proteome</keyword>
<dbReference type="KEGG" id="ghi:107902384"/>
<organism evidence="1 2">
    <name type="scientific">Gossypium hirsutum</name>
    <name type="common">Upland cotton</name>
    <name type="synonym">Gossypium mexicanum</name>
    <dbReference type="NCBI Taxonomy" id="3635"/>
    <lineage>
        <taxon>Eukaryota</taxon>
        <taxon>Viridiplantae</taxon>
        <taxon>Streptophyta</taxon>
        <taxon>Embryophyta</taxon>
        <taxon>Tracheophyta</taxon>
        <taxon>Spermatophyta</taxon>
        <taxon>Magnoliopsida</taxon>
        <taxon>eudicotyledons</taxon>
        <taxon>Gunneridae</taxon>
        <taxon>Pentapetalae</taxon>
        <taxon>rosids</taxon>
        <taxon>malvids</taxon>
        <taxon>Malvales</taxon>
        <taxon>Malvaceae</taxon>
        <taxon>Malvoideae</taxon>
        <taxon>Gossypium</taxon>
    </lineage>
</organism>